<dbReference type="EMBL" id="JAHMHQ010000003">
    <property type="protein sequence ID" value="KAK1641505.1"/>
    <property type="molecule type" value="Genomic_DNA"/>
</dbReference>
<dbReference type="Proteomes" id="UP001243989">
    <property type="component" value="Unassembled WGS sequence"/>
</dbReference>
<keyword evidence="2" id="KW-1185">Reference proteome</keyword>
<sequence length="78" mass="7872">MAQAEPTRPIKASVPMPALIAMPATAPAEAPLFILPDLGNAVGDASTGVEAIVKVEAVDVGDVDVVAEVDATESIMSE</sequence>
<organism evidence="1 2">
    <name type="scientific">Colletotrichum phormii</name>
    <dbReference type="NCBI Taxonomy" id="359342"/>
    <lineage>
        <taxon>Eukaryota</taxon>
        <taxon>Fungi</taxon>
        <taxon>Dikarya</taxon>
        <taxon>Ascomycota</taxon>
        <taxon>Pezizomycotina</taxon>
        <taxon>Sordariomycetes</taxon>
        <taxon>Hypocreomycetidae</taxon>
        <taxon>Glomerellales</taxon>
        <taxon>Glomerellaceae</taxon>
        <taxon>Colletotrichum</taxon>
        <taxon>Colletotrichum acutatum species complex</taxon>
    </lineage>
</organism>
<name>A0AAJ0A169_9PEZI</name>
<dbReference type="GeneID" id="85466639"/>
<protein>
    <submittedName>
        <fullName evidence="1">Uncharacterized protein</fullName>
    </submittedName>
</protein>
<proteinExistence type="predicted"/>
<dbReference type="AlphaFoldDB" id="A0AAJ0A169"/>
<comment type="caution">
    <text evidence="1">The sequence shown here is derived from an EMBL/GenBank/DDBJ whole genome shotgun (WGS) entry which is preliminary data.</text>
</comment>
<evidence type="ECO:0000313" key="2">
    <source>
        <dbReference type="Proteomes" id="UP001243989"/>
    </source>
</evidence>
<accession>A0AAJ0A169</accession>
<gene>
    <name evidence="1" type="ORF">BDP81DRAFT_134756</name>
</gene>
<reference evidence="1" key="1">
    <citation type="submission" date="2021-06" db="EMBL/GenBank/DDBJ databases">
        <title>Comparative genomics, transcriptomics and evolutionary studies reveal genomic signatures of adaptation to plant cell wall in hemibiotrophic fungi.</title>
        <authorList>
            <consortium name="DOE Joint Genome Institute"/>
            <person name="Baroncelli R."/>
            <person name="Diaz J.F."/>
            <person name="Benocci T."/>
            <person name="Peng M."/>
            <person name="Battaglia E."/>
            <person name="Haridas S."/>
            <person name="Andreopoulos W."/>
            <person name="Labutti K."/>
            <person name="Pangilinan J."/>
            <person name="Floch G.L."/>
            <person name="Makela M.R."/>
            <person name="Henrissat B."/>
            <person name="Grigoriev I.V."/>
            <person name="Crouch J.A."/>
            <person name="De Vries R.P."/>
            <person name="Sukno S.A."/>
            <person name="Thon M.R."/>
        </authorList>
    </citation>
    <scope>NUCLEOTIDE SEQUENCE</scope>
    <source>
        <strain evidence="1">CBS 102054</strain>
    </source>
</reference>
<dbReference type="RefSeq" id="XP_060450112.1">
    <property type="nucleotide sequence ID" value="XM_060581777.1"/>
</dbReference>
<evidence type="ECO:0000313" key="1">
    <source>
        <dbReference type="EMBL" id="KAK1641505.1"/>
    </source>
</evidence>